<reference evidence="3 4" key="1">
    <citation type="submission" date="2024-01" db="EMBL/GenBank/DDBJ databases">
        <title>The complete chloroplast genome sequence of Lithospermum erythrorhizon: insights into the phylogenetic relationship among Boraginaceae species and the maternal lineages of purple gromwells.</title>
        <authorList>
            <person name="Okada T."/>
            <person name="Watanabe K."/>
        </authorList>
    </citation>
    <scope>NUCLEOTIDE SEQUENCE [LARGE SCALE GENOMIC DNA]</scope>
</reference>
<dbReference type="Pfam" id="PF25884">
    <property type="entry name" value="At5g19230"/>
    <property type="match status" value="2"/>
</dbReference>
<keyword evidence="4" id="KW-1185">Reference proteome</keyword>
<evidence type="ECO:0000313" key="4">
    <source>
        <dbReference type="Proteomes" id="UP001454036"/>
    </source>
</evidence>
<feature type="signal peptide" evidence="1">
    <location>
        <begin position="1"/>
        <end position="26"/>
    </location>
</feature>
<dbReference type="InterPro" id="IPR059083">
    <property type="entry name" value="At5g19230_dom"/>
</dbReference>
<feature type="domain" description="Uncharacterized GPI-anchored protein At5g19230-like" evidence="2">
    <location>
        <begin position="35"/>
        <end position="163"/>
    </location>
</feature>
<evidence type="ECO:0000313" key="3">
    <source>
        <dbReference type="EMBL" id="GAA0147096.1"/>
    </source>
</evidence>
<dbReference type="InterPro" id="IPR045285">
    <property type="entry name" value="At5g19230-like"/>
</dbReference>
<organism evidence="3 4">
    <name type="scientific">Lithospermum erythrorhizon</name>
    <name type="common">Purple gromwell</name>
    <name type="synonym">Lithospermum officinale var. erythrorhizon</name>
    <dbReference type="NCBI Taxonomy" id="34254"/>
    <lineage>
        <taxon>Eukaryota</taxon>
        <taxon>Viridiplantae</taxon>
        <taxon>Streptophyta</taxon>
        <taxon>Embryophyta</taxon>
        <taxon>Tracheophyta</taxon>
        <taxon>Spermatophyta</taxon>
        <taxon>Magnoliopsida</taxon>
        <taxon>eudicotyledons</taxon>
        <taxon>Gunneridae</taxon>
        <taxon>Pentapetalae</taxon>
        <taxon>asterids</taxon>
        <taxon>lamiids</taxon>
        <taxon>Boraginales</taxon>
        <taxon>Boraginaceae</taxon>
        <taxon>Boraginoideae</taxon>
        <taxon>Lithospermeae</taxon>
        <taxon>Lithospermum</taxon>
    </lineage>
</organism>
<feature type="domain" description="Uncharacterized GPI-anchored protein At5g19230-like" evidence="2">
    <location>
        <begin position="213"/>
        <end position="341"/>
    </location>
</feature>
<keyword evidence="1" id="KW-0732">Signal</keyword>
<comment type="caution">
    <text evidence="3">The sequence shown here is derived from an EMBL/GenBank/DDBJ whole genome shotgun (WGS) entry which is preliminary data.</text>
</comment>
<proteinExistence type="predicted"/>
<dbReference type="AlphaFoldDB" id="A0AAV3P8S7"/>
<dbReference type="PANTHER" id="PTHR33976:SF8">
    <property type="entry name" value="OS07G0645000 PROTEIN"/>
    <property type="match status" value="1"/>
</dbReference>
<dbReference type="EMBL" id="BAABME010001028">
    <property type="protein sequence ID" value="GAA0147096.1"/>
    <property type="molecule type" value="Genomic_DNA"/>
</dbReference>
<sequence>MASFSHHFLISLFIYSIVFINHVAKCEENDMPDQEDGLLQGINRFRASLNMSALIKKDDAECYADEIADQFQAQPCTNVTSFNVTRGSRPRVTNNSTLLAKCELIVNHTRDGIVLPTCVPNSSLFPALVLSNYTMSQYSQYLKDSNYTGIGIQTEDNWTVVVLTTNTSGGSFLPIDGNYIKHRASFSIVACFCSNCNLIYDLCADDLDETDEDDNLFRGINSFRYTLNLTALMENEKAECLADKIADRFDNQLCTPSATGVAGAYTPASPQFSNYTGFLTECGLNINTTRAGIILPACVPNLVPSLVVSNYTMTQYSQYLNGTNYTGIGIGTEDHYVVVVLTTNTAEGSFMAASSIGTGISSQASGLSSSFSYLMLLLTGLLILLH</sequence>
<accession>A0AAV3P8S7</accession>
<evidence type="ECO:0000256" key="1">
    <source>
        <dbReference type="SAM" id="SignalP"/>
    </source>
</evidence>
<dbReference type="PANTHER" id="PTHR33976">
    <property type="entry name" value="OS07G0645000 PROTEIN"/>
    <property type="match status" value="1"/>
</dbReference>
<gene>
    <name evidence="3" type="ORF">LIER_06882</name>
</gene>
<feature type="chain" id="PRO_5043427677" description="Uncharacterized GPI-anchored protein At5g19230-like domain-containing protein" evidence="1">
    <location>
        <begin position="27"/>
        <end position="386"/>
    </location>
</feature>
<evidence type="ECO:0000259" key="2">
    <source>
        <dbReference type="Pfam" id="PF25884"/>
    </source>
</evidence>
<dbReference type="Proteomes" id="UP001454036">
    <property type="component" value="Unassembled WGS sequence"/>
</dbReference>
<name>A0AAV3P8S7_LITER</name>
<protein>
    <recommendedName>
        <fullName evidence="2">Uncharacterized GPI-anchored protein At5g19230-like domain-containing protein</fullName>
    </recommendedName>
</protein>